<keyword evidence="16" id="KW-1185">Reference proteome</keyword>
<dbReference type="GO" id="GO:0036464">
    <property type="term" value="C:cytoplasmic ribonucleoprotein granule"/>
    <property type="evidence" value="ECO:0007669"/>
    <property type="project" value="UniProtKB-SubCell"/>
</dbReference>
<evidence type="ECO:0000256" key="10">
    <source>
        <dbReference type="ARBA" id="ARBA00023158"/>
    </source>
</evidence>
<comment type="similarity">
    <text evidence="2">Belongs to the DNA2/NAM7 helicase family. SDE3 subfamily.</text>
</comment>
<dbReference type="AlphaFoldDB" id="A0A8K0KH30"/>
<reference evidence="15" key="1">
    <citation type="submission" date="2013-04" db="EMBL/GenBank/DDBJ databases">
        <authorList>
            <person name="Qu J."/>
            <person name="Murali S.C."/>
            <person name="Bandaranaike D."/>
            <person name="Bellair M."/>
            <person name="Blankenburg K."/>
            <person name="Chao H."/>
            <person name="Dinh H."/>
            <person name="Doddapaneni H."/>
            <person name="Downs B."/>
            <person name="Dugan-Rocha S."/>
            <person name="Elkadiri S."/>
            <person name="Gnanaolivu R.D."/>
            <person name="Hernandez B."/>
            <person name="Javaid M."/>
            <person name="Jayaseelan J.C."/>
            <person name="Lee S."/>
            <person name="Li M."/>
            <person name="Ming W."/>
            <person name="Munidasa M."/>
            <person name="Muniz J."/>
            <person name="Nguyen L."/>
            <person name="Ongeri F."/>
            <person name="Osuji N."/>
            <person name="Pu L.-L."/>
            <person name="Puazo M."/>
            <person name="Qu C."/>
            <person name="Quiroz J."/>
            <person name="Raj R."/>
            <person name="Weissenberger G."/>
            <person name="Xin Y."/>
            <person name="Zou X."/>
            <person name="Han Y."/>
            <person name="Richards S."/>
            <person name="Worley K."/>
            <person name="Muzny D."/>
            <person name="Gibbs R."/>
        </authorList>
    </citation>
    <scope>NUCLEOTIDE SEQUENCE</scope>
    <source>
        <strain evidence="15">Sampled in the wild</strain>
    </source>
</reference>
<evidence type="ECO:0000256" key="9">
    <source>
        <dbReference type="ARBA" id="ARBA00022884"/>
    </source>
</evidence>
<evidence type="ECO:0000256" key="6">
    <source>
        <dbReference type="ARBA" id="ARBA00022801"/>
    </source>
</evidence>
<dbReference type="InterPro" id="IPR041677">
    <property type="entry name" value="DNA2/NAM7_AAA_11"/>
</dbReference>
<dbReference type="PROSITE" id="PS51192">
    <property type="entry name" value="HELICASE_ATP_BIND_1"/>
    <property type="match status" value="1"/>
</dbReference>
<evidence type="ECO:0000256" key="12">
    <source>
        <dbReference type="ARBA" id="ARBA00048432"/>
    </source>
</evidence>
<evidence type="ECO:0000256" key="13">
    <source>
        <dbReference type="SAM" id="MobiDB-lite"/>
    </source>
</evidence>
<dbReference type="PANTHER" id="PTHR45418">
    <property type="entry name" value="CANCER/TESTIS ANTIGEN 55"/>
    <property type="match status" value="1"/>
</dbReference>
<dbReference type="GO" id="GO:0005524">
    <property type="term" value="F:ATP binding"/>
    <property type="evidence" value="ECO:0007669"/>
    <property type="project" value="UniProtKB-KW"/>
</dbReference>
<evidence type="ECO:0000256" key="7">
    <source>
        <dbReference type="ARBA" id="ARBA00022806"/>
    </source>
</evidence>
<dbReference type="GO" id="GO:0031047">
    <property type="term" value="P:regulatory ncRNA-mediated gene silencing"/>
    <property type="evidence" value="ECO:0007669"/>
    <property type="project" value="UniProtKB-KW"/>
</dbReference>
<keyword evidence="10" id="KW-0943">RNA-mediated gene silencing</keyword>
<dbReference type="InterPro" id="IPR041679">
    <property type="entry name" value="DNA2/NAM7-like_C"/>
</dbReference>
<dbReference type="OrthoDB" id="6513042at2759"/>
<keyword evidence="8" id="KW-0067">ATP-binding</keyword>
<feature type="region of interest" description="Disordered" evidence="13">
    <location>
        <begin position="507"/>
        <end position="538"/>
    </location>
</feature>
<keyword evidence="6" id="KW-0378">Hydrolase</keyword>
<evidence type="ECO:0000259" key="14">
    <source>
        <dbReference type="PROSITE" id="PS51192"/>
    </source>
</evidence>
<dbReference type="FunFam" id="3.40.50.300:FF:000608">
    <property type="entry name" value="Mov10 RISC complex RNA helicase"/>
    <property type="match status" value="1"/>
</dbReference>
<proteinExistence type="inferred from homology"/>
<dbReference type="Pfam" id="PF13087">
    <property type="entry name" value="AAA_12"/>
    <property type="match status" value="1"/>
</dbReference>
<evidence type="ECO:0000256" key="3">
    <source>
        <dbReference type="ARBA" id="ARBA00012552"/>
    </source>
</evidence>
<dbReference type="InterPro" id="IPR026122">
    <property type="entry name" value="MOV-10/SDE3_DEXXQ/H-box"/>
</dbReference>
<reference evidence="15" key="2">
    <citation type="submission" date="2017-10" db="EMBL/GenBank/DDBJ databases">
        <title>Ladona fulva Genome sequencing and assembly.</title>
        <authorList>
            <person name="Murali S."/>
            <person name="Richards S."/>
            <person name="Bandaranaike D."/>
            <person name="Bellair M."/>
            <person name="Blankenburg K."/>
            <person name="Chao H."/>
            <person name="Dinh H."/>
            <person name="Doddapaneni H."/>
            <person name="Dugan-Rocha S."/>
            <person name="Elkadiri S."/>
            <person name="Gnanaolivu R."/>
            <person name="Hernandez B."/>
            <person name="Skinner E."/>
            <person name="Javaid M."/>
            <person name="Lee S."/>
            <person name="Li M."/>
            <person name="Ming W."/>
            <person name="Munidasa M."/>
            <person name="Muniz J."/>
            <person name="Nguyen L."/>
            <person name="Hughes D."/>
            <person name="Osuji N."/>
            <person name="Pu L.-L."/>
            <person name="Puazo M."/>
            <person name="Qu C."/>
            <person name="Quiroz J."/>
            <person name="Raj R."/>
            <person name="Weissenberger G."/>
            <person name="Xin Y."/>
            <person name="Zou X."/>
            <person name="Han Y."/>
            <person name="Worley K."/>
            <person name="Muzny D."/>
            <person name="Gibbs R."/>
        </authorList>
    </citation>
    <scope>NUCLEOTIDE SEQUENCE</scope>
    <source>
        <strain evidence="15">Sampled in the wild</strain>
    </source>
</reference>
<organism evidence="15 16">
    <name type="scientific">Ladona fulva</name>
    <name type="common">Scarce chaser dragonfly</name>
    <name type="synonym">Libellula fulva</name>
    <dbReference type="NCBI Taxonomy" id="123851"/>
    <lineage>
        <taxon>Eukaryota</taxon>
        <taxon>Metazoa</taxon>
        <taxon>Ecdysozoa</taxon>
        <taxon>Arthropoda</taxon>
        <taxon>Hexapoda</taxon>
        <taxon>Insecta</taxon>
        <taxon>Pterygota</taxon>
        <taxon>Palaeoptera</taxon>
        <taxon>Odonata</taxon>
        <taxon>Epiprocta</taxon>
        <taxon>Anisoptera</taxon>
        <taxon>Libelluloidea</taxon>
        <taxon>Libellulidae</taxon>
        <taxon>Ladona</taxon>
    </lineage>
</organism>
<keyword evidence="5" id="KW-0547">Nucleotide-binding</keyword>
<keyword evidence="7" id="KW-0347">Helicase</keyword>
<dbReference type="GO" id="GO:0003723">
    <property type="term" value="F:RNA binding"/>
    <property type="evidence" value="ECO:0007669"/>
    <property type="project" value="UniProtKB-KW"/>
</dbReference>
<dbReference type="EC" id="3.6.4.13" evidence="3"/>
<dbReference type="InterPro" id="IPR047187">
    <property type="entry name" value="SF1_C_Upf1"/>
</dbReference>
<dbReference type="SUPFAM" id="SSF52540">
    <property type="entry name" value="P-loop containing nucleoside triphosphate hydrolases"/>
    <property type="match status" value="2"/>
</dbReference>
<evidence type="ECO:0000256" key="5">
    <source>
        <dbReference type="ARBA" id="ARBA00022741"/>
    </source>
</evidence>
<feature type="compositionally biased region" description="Acidic residues" evidence="13">
    <location>
        <begin position="507"/>
        <end position="525"/>
    </location>
</feature>
<evidence type="ECO:0000256" key="1">
    <source>
        <dbReference type="ARBA" id="ARBA00004331"/>
    </source>
</evidence>
<comment type="caution">
    <text evidence="15">The sequence shown here is derived from an EMBL/GenBank/DDBJ whole genome shotgun (WGS) entry which is preliminary data.</text>
</comment>
<dbReference type="Proteomes" id="UP000792457">
    <property type="component" value="Unassembled WGS sequence"/>
</dbReference>
<protein>
    <recommendedName>
        <fullName evidence="3">RNA helicase</fullName>
        <ecNumber evidence="3">3.6.4.13</ecNumber>
    </recommendedName>
</protein>
<dbReference type="GO" id="GO:0003678">
    <property type="term" value="F:DNA helicase activity"/>
    <property type="evidence" value="ECO:0007669"/>
    <property type="project" value="UniProtKB-EC"/>
</dbReference>
<evidence type="ECO:0000256" key="2">
    <source>
        <dbReference type="ARBA" id="ARBA00005601"/>
    </source>
</evidence>
<comment type="subcellular location">
    <subcellularLocation>
        <location evidence="1">Cytoplasm</location>
        <location evidence="1">Cytoplasmic ribonucleoprotein granule</location>
    </subcellularLocation>
</comment>
<keyword evidence="4" id="KW-0963">Cytoplasm</keyword>
<keyword evidence="9" id="KW-0694">RNA-binding</keyword>
<dbReference type="CDD" id="cd18038">
    <property type="entry name" value="DEXXQc_Helz-like"/>
    <property type="match status" value="1"/>
</dbReference>
<dbReference type="CDD" id="cd18808">
    <property type="entry name" value="SF1_C_Upf1"/>
    <property type="match status" value="1"/>
</dbReference>
<dbReference type="Pfam" id="PF13086">
    <property type="entry name" value="AAA_11"/>
    <property type="match status" value="2"/>
</dbReference>
<evidence type="ECO:0000313" key="16">
    <source>
        <dbReference type="Proteomes" id="UP000792457"/>
    </source>
</evidence>
<dbReference type="InterPro" id="IPR027417">
    <property type="entry name" value="P-loop_NTPase"/>
</dbReference>
<dbReference type="SMART" id="SM00487">
    <property type="entry name" value="DEXDc"/>
    <property type="match status" value="1"/>
</dbReference>
<evidence type="ECO:0000313" key="15">
    <source>
        <dbReference type="EMBL" id="KAG8235104.1"/>
    </source>
</evidence>
<feature type="domain" description="Helicase ATP-binding" evidence="14">
    <location>
        <begin position="70"/>
        <end position="260"/>
    </location>
</feature>
<accession>A0A8K0KH30</accession>
<dbReference type="InterPro" id="IPR014001">
    <property type="entry name" value="Helicase_ATP-bd"/>
</dbReference>
<gene>
    <name evidence="15" type="ORF">J437_LFUL015531</name>
</gene>
<comment type="catalytic activity">
    <reaction evidence="11">
        <text>ATP + H2O = ADP + phosphate + H(+)</text>
        <dbReference type="Rhea" id="RHEA:13065"/>
        <dbReference type="ChEBI" id="CHEBI:15377"/>
        <dbReference type="ChEBI" id="CHEBI:15378"/>
        <dbReference type="ChEBI" id="CHEBI:30616"/>
        <dbReference type="ChEBI" id="CHEBI:43474"/>
        <dbReference type="ChEBI" id="CHEBI:456216"/>
        <dbReference type="EC" id="3.6.4.13"/>
    </reaction>
</comment>
<sequence>MKIVMGTSRPAPYLLFGPPGTGKTVTIVEAILQALRYLKNSIGVVFLMIRWINRLVQENDRQRVAVMKIVMGTSRPAPYLLFGPPGTGKTVTIVEAILQILKTNNGAKVLVTAPSNAAVDVISSRLLKYLSPTQLMRIYSSCREWSQIPEIMKDSCNYDSKTGNFEIPEGSEIIKYKVIAVTMITAGRLIEKKIPQNHFSHIFIDECAQGLEPEALISVGGLLGSDSPKSPPKSLLVLSGDPLQLGPVLRSPIAKKLGLEKSLLERLMTSVDLYQRDEGNNYNPDVLTKLVKNFRSHPAILDLPNRLFYQGELMPSGERGITHSACNWEFLPKKGVPIIFHGVEGKEERDHHSPSYFNTSEIHQVVRYLKEILDSKFSGAKIPESEIGIISPYRRQVQKIRASISKNRIGKDVSVASVEEFQGQERRVIIISTVRSDPQRINLDRVFRLGFLREPKRFNVAVTRAKSLLIIIGNPNILQGDPCWGELLKYCIKLGCYTGVPFKLDESFSDEEEEEDEDDDDDDDLPIQLRNTASNPDFGVNSVVAKMEKLSVKANDVSAVTKMIDPPWESHE</sequence>
<dbReference type="Gene3D" id="3.40.50.300">
    <property type="entry name" value="P-loop containing nucleotide triphosphate hydrolases"/>
    <property type="match status" value="3"/>
</dbReference>
<name>A0A8K0KH30_LADFU</name>
<comment type="catalytic activity">
    <reaction evidence="12">
        <text>ATP + H2O = ADP + phosphate + H(+)</text>
        <dbReference type="Rhea" id="RHEA:13065"/>
        <dbReference type="ChEBI" id="CHEBI:15377"/>
        <dbReference type="ChEBI" id="CHEBI:15378"/>
        <dbReference type="ChEBI" id="CHEBI:30616"/>
        <dbReference type="ChEBI" id="CHEBI:43474"/>
        <dbReference type="ChEBI" id="CHEBI:456216"/>
        <dbReference type="EC" id="3.6.4.12"/>
    </reaction>
    <physiologicalReaction direction="left-to-right" evidence="12">
        <dbReference type="Rhea" id="RHEA:13066"/>
    </physiologicalReaction>
</comment>
<evidence type="ECO:0000256" key="4">
    <source>
        <dbReference type="ARBA" id="ARBA00022490"/>
    </source>
</evidence>
<dbReference type="GO" id="GO:0032574">
    <property type="term" value="F:5'-3' RNA helicase activity"/>
    <property type="evidence" value="ECO:0007669"/>
    <property type="project" value="InterPro"/>
</dbReference>
<dbReference type="PANTHER" id="PTHR45418:SF1">
    <property type="entry name" value="CANCER_TESTIS ANTIGEN 55"/>
    <property type="match status" value="1"/>
</dbReference>
<evidence type="ECO:0000256" key="11">
    <source>
        <dbReference type="ARBA" id="ARBA00047984"/>
    </source>
</evidence>
<evidence type="ECO:0000256" key="8">
    <source>
        <dbReference type="ARBA" id="ARBA00022840"/>
    </source>
</evidence>
<dbReference type="EMBL" id="KZ308879">
    <property type="protein sequence ID" value="KAG8235104.1"/>
    <property type="molecule type" value="Genomic_DNA"/>
</dbReference>
<dbReference type="GO" id="GO:0016787">
    <property type="term" value="F:hydrolase activity"/>
    <property type="evidence" value="ECO:0007669"/>
    <property type="project" value="UniProtKB-KW"/>
</dbReference>